<evidence type="ECO:0000313" key="2">
    <source>
        <dbReference type="Proteomes" id="UP001226651"/>
    </source>
</evidence>
<organism evidence="1 2">
    <name type="scientific">Proteus appendicitidis</name>
    <dbReference type="NCBI Taxonomy" id="3034648"/>
    <lineage>
        <taxon>Bacteria</taxon>
        <taxon>Pseudomonadati</taxon>
        <taxon>Pseudomonadota</taxon>
        <taxon>Gammaproteobacteria</taxon>
        <taxon>Enterobacterales</taxon>
        <taxon>Morganellaceae</taxon>
        <taxon>Proteus</taxon>
    </lineage>
</organism>
<accession>A0ABY8Y5X7</accession>
<dbReference type="RefSeq" id="WP_285804862.1">
    <property type="nucleotide sequence ID" value="NZ_CP127389.1"/>
</dbReference>
<protein>
    <submittedName>
        <fullName evidence="1">Uncharacterized protein</fullName>
    </submittedName>
</protein>
<gene>
    <name evidence="1" type="ORF">QQS39_15375</name>
</gene>
<keyword evidence="2" id="KW-1185">Reference proteome</keyword>
<evidence type="ECO:0000313" key="1">
    <source>
        <dbReference type="EMBL" id="WIV87820.1"/>
    </source>
</evidence>
<proteinExistence type="predicted"/>
<dbReference type="EMBL" id="CP127389">
    <property type="protein sequence ID" value="WIV87820.1"/>
    <property type="molecule type" value="Genomic_DNA"/>
</dbReference>
<reference evidence="1 2" key="1">
    <citation type="submission" date="2023-06" db="EMBL/GenBank/DDBJ databases">
        <title>Proteus appendicitidis sp. nov., isolated from the appendiceal pus of an appendicitis patient in Yongzhou, China.</title>
        <authorList>
            <person name="Cai X."/>
        </authorList>
    </citation>
    <scope>NUCLEOTIDE SEQUENCE [LARGE SCALE GENOMIC DNA]</scope>
    <source>
        <strain evidence="1 2">HZ0627</strain>
    </source>
</reference>
<name>A0ABY8Y5X7_9GAMM</name>
<sequence length="377" mass="44311">MKINNISQQVSSIEKCDVNIKEKYKIKNSIKNILNTFSSFYVERKNNTFLSKLSFFIKELFNLKVCVTFLLDKSQNAKLNNLSTLLSERERIKFNNCKLINSNFVSFKCEQLDSFFLSLNVAIKNGCHDNAKILIRNYLYEKSQTKGDFITIMSISLDVINNYQKEELSRHNSECTSILDYINFNYKQHIDMALNYACEEIDGKGTNKLGNSIRHLVNTMHDIYSMEMEKRFIINIAKCFMSKIAKYNVENYNNEIFINSIIELLINKLKNNEGVKEFVDNILDSEVLEYEDIINAKDKTANDKIFIFEYNRKIKKHFSENINNDEVKNNIANVIRDNYEIILNKMKNKSNYLENERVLLDVIDYLKSENDWSLNLL</sequence>
<dbReference type="Proteomes" id="UP001226651">
    <property type="component" value="Chromosome"/>
</dbReference>